<accession>A0A448DAT7</accession>
<evidence type="ECO:0000313" key="4">
    <source>
        <dbReference type="Proteomes" id="UP000279284"/>
    </source>
</evidence>
<organism evidence="3 4">
    <name type="scientific">Neisseria canis</name>
    <dbReference type="NCBI Taxonomy" id="493"/>
    <lineage>
        <taxon>Bacteria</taxon>
        <taxon>Pseudomonadati</taxon>
        <taxon>Pseudomonadota</taxon>
        <taxon>Betaproteobacteria</taxon>
        <taxon>Neisseriales</taxon>
        <taxon>Neisseriaceae</taxon>
        <taxon>Neisseria</taxon>
    </lineage>
</organism>
<dbReference type="Proteomes" id="UP000279284">
    <property type="component" value="Chromosome"/>
</dbReference>
<keyword evidence="4" id="KW-1185">Reference proteome</keyword>
<dbReference type="AlphaFoldDB" id="A0A448DAT7"/>
<dbReference type="RefSeq" id="WP_232001293.1">
    <property type="nucleotide sequence ID" value="NZ_CAUJPY010000017.1"/>
</dbReference>
<feature type="compositionally biased region" description="Low complexity" evidence="1">
    <location>
        <begin position="235"/>
        <end position="247"/>
    </location>
</feature>
<reference evidence="3 4" key="1">
    <citation type="submission" date="2018-12" db="EMBL/GenBank/DDBJ databases">
        <authorList>
            <consortium name="Pathogen Informatics"/>
        </authorList>
    </citation>
    <scope>NUCLEOTIDE SEQUENCE [LARGE SCALE GENOMIC DNA]</scope>
    <source>
        <strain evidence="3 4">NCTC10296</strain>
    </source>
</reference>
<sequence length="308" mass="34892">MINQQKFYDVYVSYPPGDDPERVNECLRDNLSEEEANDIINALAEQKQAIIAERCTNEERENAQHYFTYLGLDVIIRLSLELADDGSSDSNEVLADPIPQCPVCYSILENPDVKECPTCGLQLNTTSEQQIQRKRIEWQERVAFEHRKKHEIAYKLLREKQEEEKQLRKQIRAELEQQLRSELGRYQGWRKWLYGKYAIFTILLLGVFLIVLLALIFVISGFVSSKTQKEAPVEAQSAPQSIASPQSVTNTHKVPQPAVQQPAAVITDSPSAVKENLLGVKQSSEENKTDDSVQITAPAIVPIGEPKN</sequence>
<evidence type="ECO:0000256" key="1">
    <source>
        <dbReference type="SAM" id="MobiDB-lite"/>
    </source>
</evidence>
<name>A0A448DAT7_9NEIS</name>
<feature type="region of interest" description="Disordered" evidence="1">
    <location>
        <begin position="234"/>
        <end position="308"/>
    </location>
</feature>
<keyword evidence="2" id="KW-1133">Transmembrane helix</keyword>
<keyword evidence="2" id="KW-0472">Membrane</keyword>
<dbReference type="KEGG" id="nci:NCTC10296_02162"/>
<protein>
    <submittedName>
        <fullName evidence="3">Uncharacterized protein</fullName>
    </submittedName>
</protein>
<evidence type="ECO:0000256" key="2">
    <source>
        <dbReference type="SAM" id="Phobius"/>
    </source>
</evidence>
<feature type="compositionally biased region" description="Low complexity" evidence="1">
    <location>
        <begin position="254"/>
        <end position="265"/>
    </location>
</feature>
<feature type="transmembrane region" description="Helical" evidence="2">
    <location>
        <begin position="197"/>
        <end position="223"/>
    </location>
</feature>
<gene>
    <name evidence="3" type="ORF">NCTC10296_02162</name>
</gene>
<keyword evidence="2" id="KW-0812">Transmembrane</keyword>
<proteinExistence type="predicted"/>
<dbReference type="EMBL" id="LR134313">
    <property type="protein sequence ID" value="VEF03130.1"/>
    <property type="molecule type" value="Genomic_DNA"/>
</dbReference>
<evidence type="ECO:0000313" key="3">
    <source>
        <dbReference type="EMBL" id="VEF03130.1"/>
    </source>
</evidence>